<dbReference type="SUPFAM" id="SSF48013">
    <property type="entry name" value="NusB-like"/>
    <property type="match status" value="1"/>
</dbReference>
<evidence type="ECO:0000256" key="5">
    <source>
        <dbReference type="ARBA" id="ARBA00023163"/>
    </source>
</evidence>
<keyword evidence="2 6" id="KW-0889">Transcription antitermination</keyword>
<dbReference type="PANTHER" id="PTHR11078:SF3">
    <property type="entry name" value="ANTITERMINATION NUSB DOMAIN-CONTAINING PROTEIN"/>
    <property type="match status" value="1"/>
</dbReference>
<dbReference type="PANTHER" id="PTHR11078">
    <property type="entry name" value="N UTILIZATION SUBSTANCE PROTEIN B-RELATED"/>
    <property type="match status" value="1"/>
</dbReference>
<dbReference type="GO" id="GO:0031564">
    <property type="term" value="P:transcription antitermination"/>
    <property type="evidence" value="ECO:0007669"/>
    <property type="project" value="UniProtKB-KW"/>
</dbReference>
<evidence type="ECO:0000313" key="8">
    <source>
        <dbReference type="EMBL" id="EEG49223.1"/>
    </source>
</evidence>
<dbReference type="NCBIfam" id="TIGR01951">
    <property type="entry name" value="nusB"/>
    <property type="match status" value="1"/>
</dbReference>
<organism evidence="8 9">
    <name type="scientific">Blautia hydrogenotrophica (strain DSM 10507 / JCM 14656 / S5a33)</name>
    <name type="common">Ruminococcus hydrogenotrophicus</name>
    <dbReference type="NCBI Taxonomy" id="476272"/>
    <lineage>
        <taxon>Bacteria</taxon>
        <taxon>Bacillati</taxon>
        <taxon>Bacillota</taxon>
        <taxon>Clostridia</taxon>
        <taxon>Lachnospirales</taxon>
        <taxon>Lachnospiraceae</taxon>
        <taxon>Blautia</taxon>
    </lineage>
</organism>
<dbReference type="InterPro" id="IPR006027">
    <property type="entry name" value="NusB_RsmB_TIM44"/>
</dbReference>
<keyword evidence="9" id="KW-1185">Reference proteome</keyword>
<dbReference type="InterPro" id="IPR011605">
    <property type="entry name" value="NusB_fam"/>
</dbReference>
<feature type="domain" description="NusB/RsmB/TIM44" evidence="7">
    <location>
        <begin position="15"/>
        <end position="142"/>
    </location>
</feature>
<sequence length="145" mass="16871">MKATDTGGNPMGRSKIREHIFKLLFMSQFNTEEEMPQQLTIYFNELEELDESDRAYMQEKYEQVISHLKEIDELLNQLSKGWKTSRMARVDLTALRLSVYELKYEEEIPTKVSINEAVELAKRFGGEDSFAFVNGILGRVAKELR</sequence>
<proteinExistence type="inferred from homology"/>
<evidence type="ECO:0000256" key="1">
    <source>
        <dbReference type="ARBA" id="ARBA00005952"/>
    </source>
</evidence>
<evidence type="ECO:0000256" key="6">
    <source>
        <dbReference type="HAMAP-Rule" id="MF_00073"/>
    </source>
</evidence>
<dbReference type="PATRIC" id="fig|476272.21.peg.2260"/>
<dbReference type="Pfam" id="PF01029">
    <property type="entry name" value="NusB"/>
    <property type="match status" value="1"/>
</dbReference>
<dbReference type="GO" id="GO:0006353">
    <property type="term" value="P:DNA-templated transcription termination"/>
    <property type="evidence" value="ECO:0007669"/>
    <property type="project" value="UniProtKB-UniRule"/>
</dbReference>
<accession>C0CM05</accession>
<reference evidence="8 9" key="2">
    <citation type="submission" date="2009-02" db="EMBL/GenBank/DDBJ databases">
        <title>Draft genome sequence of Blautia hydrogenotrophica DSM 10507 (Ruminococcus hydrogenotrophicus DSM 10507).</title>
        <authorList>
            <person name="Sudarsanam P."/>
            <person name="Ley R."/>
            <person name="Guruge J."/>
            <person name="Turnbaugh P.J."/>
            <person name="Mahowald M."/>
            <person name="Liep D."/>
            <person name="Gordon J."/>
        </authorList>
    </citation>
    <scope>NUCLEOTIDE SEQUENCE [LARGE SCALE GENOMIC DNA]</scope>
    <source>
        <strain evidence="9">DSM 10507 / JCM 14656 / S5a33</strain>
    </source>
</reference>
<dbReference type="HAMAP" id="MF_00073">
    <property type="entry name" value="NusB"/>
    <property type="match status" value="1"/>
</dbReference>
<dbReference type="HOGENOM" id="CLU_087843_3_1_9"/>
<dbReference type="AlphaFoldDB" id="C0CM05"/>
<protein>
    <recommendedName>
        <fullName evidence="6">Transcription antitermination protein NusB</fullName>
    </recommendedName>
    <alternativeName>
        <fullName evidence="6">Antitermination factor NusB</fullName>
    </alternativeName>
</protein>
<dbReference type="GO" id="GO:0005829">
    <property type="term" value="C:cytosol"/>
    <property type="evidence" value="ECO:0007669"/>
    <property type="project" value="TreeGrafter"/>
</dbReference>
<keyword evidence="5 6" id="KW-0804">Transcription</keyword>
<evidence type="ECO:0000256" key="4">
    <source>
        <dbReference type="ARBA" id="ARBA00023015"/>
    </source>
</evidence>
<evidence type="ECO:0000259" key="7">
    <source>
        <dbReference type="Pfam" id="PF01029"/>
    </source>
</evidence>
<comment type="function">
    <text evidence="6">Involved in transcription antitermination. Required for transcription of ribosomal RNA (rRNA) genes. Binds specifically to the boxA antiterminator sequence of the ribosomal RNA (rrn) operons.</text>
</comment>
<reference evidence="8 9" key="1">
    <citation type="submission" date="2009-01" db="EMBL/GenBank/DDBJ databases">
        <authorList>
            <person name="Fulton L."/>
            <person name="Clifton S."/>
            <person name="Fulton B."/>
            <person name="Xu J."/>
            <person name="Minx P."/>
            <person name="Pepin K.H."/>
            <person name="Johnson M."/>
            <person name="Bhonagiri V."/>
            <person name="Nash W.E."/>
            <person name="Mardis E.R."/>
            <person name="Wilson R.K."/>
        </authorList>
    </citation>
    <scope>NUCLEOTIDE SEQUENCE [LARGE SCALE GENOMIC DNA]</scope>
    <source>
        <strain evidence="9">DSM 10507 / JCM 14656 / S5a33</strain>
    </source>
</reference>
<dbReference type="EMBL" id="ACBZ01000098">
    <property type="protein sequence ID" value="EEG49223.1"/>
    <property type="molecule type" value="Genomic_DNA"/>
</dbReference>
<keyword evidence="3 6" id="KW-0694">RNA-binding</keyword>
<dbReference type="eggNOG" id="COG0781">
    <property type="taxonomic scope" value="Bacteria"/>
</dbReference>
<evidence type="ECO:0000256" key="3">
    <source>
        <dbReference type="ARBA" id="ARBA00022884"/>
    </source>
</evidence>
<dbReference type="GO" id="GO:0003723">
    <property type="term" value="F:RNA binding"/>
    <property type="evidence" value="ECO:0007669"/>
    <property type="project" value="UniProtKB-UniRule"/>
</dbReference>
<evidence type="ECO:0000256" key="2">
    <source>
        <dbReference type="ARBA" id="ARBA00022814"/>
    </source>
</evidence>
<evidence type="ECO:0000313" key="9">
    <source>
        <dbReference type="Proteomes" id="UP000003100"/>
    </source>
</evidence>
<dbReference type="Gene3D" id="1.10.940.10">
    <property type="entry name" value="NusB-like"/>
    <property type="match status" value="1"/>
</dbReference>
<comment type="similarity">
    <text evidence="1 6">Belongs to the NusB family.</text>
</comment>
<keyword evidence="4 6" id="KW-0805">Transcription regulation</keyword>
<dbReference type="InterPro" id="IPR035926">
    <property type="entry name" value="NusB-like_sf"/>
</dbReference>
<gene>
    <name evidence="6" type="primary">nusB</name>
    <name evidence="8" type="ORF">RUMHYD_01880</name>
</gene>
<dbReference type="Proteomes" id="UP000003100">
    <property type="component" value="Unassembled WGS sequence"/>
</dbReference>
<name>C0CM05_BLAHS</name>